<evidence type="ECO:0000256" key="1">
    <source>
        <dbReference type="SAM" id="MobiDB-lite"/>
    </source>
</evidence>
<feature type="compositionally biased region" description="Pro residues" evidence="1">
    <location>
        <begin position="524"/>
        <end position="534"/>
    </location>
</feature>
<dbReference type="Proteomes" id="UP000799538">
    <property type="component" value="Unassembled WGS sequence"/>
</dbReference>
<protein>
    <submittedName>
        <fullName evidence="3">Uncharacterized protein</fullName>
    </submittedName>
</protein>
<feature type="transmembrane region" description="Helical" evidence="2">
    <location>
        <begin position="423"/>
        <end position="449"/>
    </location>
</feature>
<dbReference type="EMBL" id="ML992505">
    <property type="protein sequence ID" value="KAF2224266.1"/>
    <property type="molecule type" value="Genomic_DNA"/>
</dbReference>
<reference evidence="4" key="1">
    <citation type="journal article" date="2020" name="Stud. Mycol.">
        <title>101 Dothideomycetes genomes: A test case for predicting lifestyles and emergence of pathogens.</title>
        <authorList>
            <person name="Haridas S."/>
            <person name="Albert R."/>
            <person name="Binder M."/>
            <person name="Bloem J."/>
            <person name="LaButti K."/>
            <person name="Salamov A."/>
            <person name="Andreopoulos B."/>
            <person name="Baker S."/>
            <person name="Barry K."/>
            <person name="Bills G."/>
            <person name="Bluhm B."/>
            <person name="Cannon C."/>
            <person name="Castanera R."/>
            <person name="Culley D."/>
            <person name="Daum C."/>
            <person name="Ezra D."/>
            <person name="Gonzalez J."/>
            <person name="Henrissat B."/>
            <person name="Kuo A."/>
            <person name="Liang C."/>
            <person name="Lipzen A."/>
            <person name="Lutzoni F."/>
            <person name="Magnuson J."/>
            <person name="Mondo S."/>
            <person name="Nolan M."/>
            <person name="Ohm R."/>
            <person name="Pangilinan J."/>
            <person name="Park H.-J."/>
            <person name="Ramirez L."/>
            <person name="Alfaro M."/>
            <person name="Sun H."/>
            <person name="Tritt A."/>
            <person name="Yoshinaga Y."/>
            <person name="Zwiers L.-H."/>
            <person name="Turgeon B."/>
            <person name="Goodwin S."/>
            <person name="Spatafora J."/>
            <person name="Crous P."/>
            <person name="Grigoriev I."/>
        </authorList>
    </citation>
    <scope>NUCLEOTIDE SEQUENCE [LARGE SCALE GENOMIC DNA]</scope>
    <source>
        <strain evidence="4">CECT 20119</strain>
    </source>
</reference>
<feature type="region of interest" description="Disordered" evidence="1">
    <location>
        <begin position="76"/>
        <end position="109"/>
    </location>
</feature>
<feature type="compositionally biased region" description="Low complexity" evidence="1">
    <location>
        <begin position="401"/>
        <end position="417"/>
    </location>
</feature>
<keyword evidence="2" id="KW-1133">Transmembrane helix</keyword>
<feature type="compositionally biased region" description="Low complexity" evidence="1">
    <location>
        <begin position="367"/>
        <end position="377"/>
    </location>
</feature>
<feature type="region of interest" description="Disordered" evidence="1">
    <location>
        <begin position="154"/>
        <end position="216"/>
    </location>
</feature>
<organism evidence="3 4">
    <name type="scientific">Elsinoe ampelina</name>
    <dbReference type="NCBI Taxonomy" id="302913"/>
    <lineage>
        <taxon>Eukaryota</taxon>
        <taxon>Fungi</taxon>
        <taxon>Dikarya</taxon>
        <taxon>Ascomycota</taxon>
        <taxon>Pezizomycotina</taxon>
        <taxon>Dothideomycetes</taxon>
        <taxon>Dothideomycetidae</taxon>
        <taxon>Myriangiales</taxon>
        <taxon>Elsinoaceae</taxon>
        <taxon>Elsinoe</taxon>
    </lineage>
</organism>
<name>A0A6A6GEX9_9PEZI</name>
<feature type="compositionally biased region" description="Low complexity" evidence="1">
    <location>
        <begin position="573"/>
        <end position="586"/>
    </location>
</feature>
<sequence length="656" mass="66012">MAYSVKRRRISNDDEQDSPANAPVGPMTHGHQEVAALSQEDQRTPPKIDEIHARVRRYQASKRSHDVLEAHNLHRAMHRRQTGETGAATDSSLTTPAPTPTPTTTPQPIISVSVVVGGDGSLTPITWTFPGTAPVELPSTPTAVVPVTEVAITTEHEPSTTPSSSSSSSSASSSSSSSSAETPSLTVTDTPAPAPSDQSTLVPTPTSDSPQGMIGMTPTAVATYTATTTLSPLPTDVTVSAASTNATTITDSASLTSSLASLTALPSDLSASINTTLTDSIAASTSSAGTITSSASTSTSSSDLLGLFGIIVTTLPDGRLSTVPASRLTSLTTLPNGQLSTSAGSLVPVTSGSLRPTATDSPGPSGTGADATSSPTGAGSGSSNGNGNGNGQAGTAGGASSGDSGSSSSSESQGDSSTPPPQILAGGIVGGVAGIAAILLVAFVLLRWYRRKSSMQRLDNDPSDGAGNRGMAERKGLLPLGAAAGLLRGRRDKSEASSGERGFQRVSGRKLPSAFSGGITGPTSPGPTSPPIVPMPAAFENGSQNHNRNNGGSGGDRSFYRDSTGYYGGVGIESGSSGSSPGELGPAEIQPGPARQPTLHPGGPYSASTNPFDTPPGSPRMPMLEGRSATPVNLGASYPERSATPHSHHSRFTEEV</sequence>
<proteinExistence type="predicted"/>
<feature type="compositionally biased region" description="Low complexity" evidence="1">
    <location>
        <begin position="154"/>
        <end position="184"/>
    </location>
</feature>
<feature type="compositionally biased region" description="Polar residues" evidence="1">
    <location>
        <begin position="196"/>
        <end position="210"/>
    </location>
</feature>
<feature type="region of interest" description="Disordered" evidence="1">
    <location>
        <begin position="1"/>
        <end position="47"/>
    </location>
</feature>
<gene>
    <name evidence="3" type="ORF">BDZ85DRAFT_99486</name>
</gene>
<keyword evidence="2" id="KW-0812">Transmembrane</keyword>
<feature type="compositionally biased region" description="Low complexity" evidence="1">
    <location>
        <begin position="541"/>
        <end position="550"/>
    </location>
</feature>
<dbReference type="AlphaFoldDB" id="A0A6A6GEX9"/>
<feature type="compositionally biased region" description="Low complexity" evidence="1">
    <location>
        <begin position="477"/>
        <end position="487"/>
    </location>
</feature>
<keyword evidence="2" id="KW-0472">Membrane</keyword>
<dbReference type="OrthoDB" id="5421784at2759"/>
<feature type="region of interest" description="Disordered" evidence="1">
    <location>
        <begin position="454"/>
        <end position="656"/>
    </location>
</feature>
<evidence type="ECO:0000313" key="4">
    <source>
        <dbReference type="Proteomes" id="UP000799538"/>
    </source>
</evidence>
<feature type="region of interest" description="Disordered" evidence="1">
    <location>
        <begin position="332"/>
        <end position="422"/>
    </location>
</feature>
<feature type="compositionally biased region" description="Polar residues" evidence="1">
    <location>
        <begin position="332"/>
        <end position="364"/>
    </location>
</feature>
<accession>A0A6A6GEX9</accession>
<evidence type="ECO:0000256" key="2">
    <source>
        <dbReference type="SAM" id="Phobius"/>
    </source>
</evidence>
<evidence type="ECO:0000313" key="3">
    <source>
        <dbReference type="EMBL" id="KAF2224266.1"/>
    </source>
</evidence>
<feature type="compositionally biased region" description="Gly residues" evidence="1">
    <location>
        <begin position="378"/>
        <end position="400"/>
    </location>
</feature>
<keyword evidence="4" id="KW-1185">Reference proteome</keyword>